<accession>A0A6B2NW75</accession>
<gene>
    <name evidence="1" type="ORF">G0P99_17135</name>
</gene>
<proteinExistence type="predicted"/>
<name>A0A6B2NW75_9RHOB</name>
<dbReference type="AlphaFoldDB" id="A0A6B2NW75"/>
<evidence type="ECO:0000313" key="1">
    <source>
        <dbReference type="EMBL" id="NDW46679.1"/>
    </source>
</evidence>
<comment type="caution">
    <text evidence="1">The sequence shown here is derived from an EMBL/GenBank/DDBJ whole genome shotgun (WGS) entry which is preliminary data.</text>
</comment>
<dbReference type="EMBL" id="JAAGOX010000032">
    <property type="protein sequence ID" value="NDW46679.1"/>
    <property type="molecule type" value="Genomic_DNA"/>
</dbReference>
<protein>
    <submittedName>
        <fullName evidence="1">Uncharacterized protein</fullName>
    </submittedName>
</protein>
<reference evidence="1" key="1">
    <citation type="submission" date="2020-02" db="EMBL/GenBank/DDBJ databases">
        <title>Delineation of the pyrene-degrading pathway in Roseobacter clade bacteria by genomic analysis.</title>
        <authorList>
            <person name="Zhou H."/>
            <person name="Wang H."/>
        </authorList>
    </citation>
    <scope>NUCLEOTIDE SEQUENCE</scope>
    <source>
        <strain evidence="1">PrR005</strain>
    </source>
</reference>
<organism evidence="1">
    <name type="scientific">Ruegeria sp. PrR005</name>
    <dbReference type="NCBI Taxonomy" id="2706882"/>
    <lineage>
        <taxon>Bacteria</taxon>
        <taxon>Pseudomonadati</taxon>
        <taxon>Pseudomonadota</taxon>
        <taxon>Alphaproteobacteria</taxon>
        <taxon>Rhodobacterales</taxon>
        <taxon>Roseobacteraceae</taxon>
        <taxon>Ruegeria</taxon>
    </lineage>
</organism>
<sequence>MAHANKVLRSVNLDGETICVDVFVRPDGSFGFDEFRRDPEDGHGWYSIGHHGTRSYSSEAAALRAAIDTVGWLGDALDT</sequence>
<dbReference type="RefSeq" id="WP_164131694.1">
    <property type="nucleotide sequence ID" value="NZ_JAAGOX010000032.1"/>
</dbReference>